<dbReference type="RefSeq" id="WP_183362393.1">
    <property type="nucleotide sequence ID" value="NZ_BLXZ01000007.1"/>
</dbReference>
<accession>A0A6V8NB11</accession>
<dbReference type="EMBL" id="BLXZ01000007">
    <property type="protein sequence ID" value="GFO69812.1"/>
    <property type="molecule type" value="Genomic_DNA"/>
</dbReference>
<gene>
    <name evidence="1" type="ORF">GMLC_33910</name>
</gene>
<keyword evidence="2" id="KW-1185">Reference proteome</keyword>
<reference evidence="2" key="1">
    <citation type="submission" date="2020-06" db="EMBL/GenBank/DDBJ databases">
        <title>Draft genomic sequecing of Geomonas sp. Red745.</title>
        <authorList>
            <person name="Itoh H."/>
            <person name="Xu Z.X."/>
            <person name="Ushijima N."/>
            <person name="Masuda Y."/>
            <person name="Shiratori Y."/>
            <person name="Senoo K."/>
        </authorList>
    </citation>
    <scope>NUCLEOTIDE SEQUENCE [LARGE SCALE GENOMIC DNA]</scope>
    <source>
        <strain evidence="2">Red745</strain>
    </source>
</reference>
<comment type="caution">
    <text evidence="1">The sequence shown here is derived from an EMBL/GenBank/DDBJ whole genome shotgun (WGS) entry which is preliminary data.</text>
</comment>
<protein>
    <submittedName>
        <fullName evidence="1">Uncharacterized protein</fullName>
    </submittedName>
</protein>
<organism evidence="1 2">
    <name type="scientific">Geomonas limicola</name>
    <dbReference type="NCBI Taxonomy" id="2740186"/>
    <lineage>
        <taxon>Bacteria</taxon>
        <taxon>Pseudomonadati</taxon>
        <taxon>Thermodesulfobacteriota</taxon>
        <taxon>Desulfuromonadia</taxon>
        <taxon>Geobacterales</taxon>
        <taxon>Geobacteraceae</taxon>
        <taxon>Geomonas</taxon>
    </lineage>
</organism>
<name>A0A6V8NB11_9BACT</name>
<dbReference type="Proteomes" id="UP000587586">
    <property type="component" value="Unassembled WGS sequence"/>
</dbReference>
<evidence type="ECO:0000313" key="1">
    <source>
        <dbReference type="EMBL" id="GFO69812.1"/>
    </source>
</evidence>
<proteinExistence type="predicted"/>
<sequence length="92" mass="10288">MDRAAYELVTALKRVLPGGVVYWDPEPHGEDWHGAVLTVRLGERRLSVEFQRGSQAVTGAPGPDALIAELVGQFADHFSRSIYHKEKFTRII</sequence>
<dbReference type="AlphaFoldDB" id="A0A6V8NB11"/>
<evidence type="ECO:0000313" key="2">
    <source>
        <dbReference type="Proteomes" id="UP000587586"/>
    </source>
</evidence>